<evidence type="ECO:0000256" key="1">
    <source>
        <dbReference type="SAM" id="SignalP"/>
    </source>
</evidence>
<dbReference type="InterPro" id="IPR031325">
    <property type="entry name" value="RHS_repeat"/>
</dbReference>
<dbReference type="InterPro" id="IPR006530">
    <property type="entry name" value="YD"/>
</dbReference>
<dbReference type="Proteomes" id="UP001371305">
    <property type="component" value="Unassembled WGS sequence"/>
</dbReference>
<keyword evidence="1" id="KW-0732">Signal</keyword>
<feature type="signal peptide" evidence="1">
    <location>
        <begin position="1"/>
        <end position="20"/>
    </location>
</feature>
<comment type="caution">
    <text evidence="2">The sequence shown here is derived from an EMBL/GenBank/DDBJ whole genome shotgun (WGS) entry which is preliminary data.</text>
</comment>
<name>A0ABU9AXY6_9BACT</name>
<sequence length="2099" mass="221063">MKTRLPAALLSLALSSPLFAGDPVQPPLLEFAAGLPGKQIRLKWNSESGVRYRIERSTDLGSAGGGGGGGGAGGWKQLALVEATGTQGEWLDPEPTTTKSFYRIVQPQAEVFEIPEPVLQPLGGDILIHGQCILDGSKLVISVNGVPQEVALVAMGGGYWRASIVGGMLPGGAVVSAIAVRDPSGVDVVTLNIPISITATGRASDAPPSLPPGAPLASSNPIPGVGIVVKKGGSSTARSGSGEIGWLGDDGDISSPSLLAAFLSKKGYDYYQAQSQLNSASLSSGGGGNASPLYDAQGLEVSSALYQGGTHKHAINTKGAGANTGRVVPSSCGMPGEVSLSHVSLELPCAAGPALSWVCTYRSKAPVSSGLGAGWDFSYNISVEPVPLAAGPNAPRVIVRDGGGRADTFYRQADGTYRCDGMFREGSFRNGVFTLTFANAGRWIFRALDGSPGAGKISAIVDRNQVGLTCAYDSSGQLSTVSDAFGRSLAVEWGGSPSPHIISVSAEATMTSFTYAKISYGYSPSGRLASVTSPYEPGTPPAVGPVTFDYSEGQADPNLNGNLLSVHDGAGRLLEGFEYATSTNPLDPAYDTCSAHDCNREAVVAQALRRTTFAVLLSGGYECCENDELGRVTVSTFDKMHRLLRERCYTGFATPDVPVTTSSLPDPATRLRPTDPAYFERSCTYNADSLCTSITYPDGSCRKTVMARDFSKDCPVRERGNARVVTLVSSGGEARTVTCDHLPGYGSPESARPGNPIGGLTIKGGKNPGGNIVPAKLIWSPKSNFVSDDCDDRDELSAMRSINGINSMPSRLSMTPTTARQTQGSSFGEKVAVGLQAGAGALAQGYGVKSPRDASSGLATGRRQHSPLAIIDDSDCDDVSLYRNNENCHWSFTCPDPSDFGAAASHAIGACDDSDYVGPCDASFVTRIVTAHGQAFSYGYDGSGNLTSETSPVAGAAVAFAYNTRGQMTSCTVNDDIDTDSSFSKVVVYDDSDGFASSVTTDPTGLAITTSFDYDPLGRAISVTGPLNDVWSFGYDLRGTLVSVTSPPCPMPITTTAVLDAGGCVARVDTDHRGADGKPVADNPLYSTFYVYDSRGRLSRVAGEERPVESLGLLDPSSLGLENFAVTDFTFDAAGQVVRVSTPAACRGQTVDLACDYSYDERGLPYQITEGGSGATTPVVTKTDYDLSGAPVRVAAVASGMIAPQVSFTWDGFHRLSSVTDPMGNVASLSYDNQGFVTETVYGEMEDVPGSAGNVMLYRTSSRSGGPGLRAYNQNNARSNHAKAYNQNSARSNHAKAGASFELFFDRYESDDIYIAERFTPGAPGQPALETTVVHRSPAGLPRSETCNADPVCQWDYDSAGRLTSFTDGATTTTLTLDKKGQVLVCGQTDHFRIQGMPDKTFTMTCSYDALGRCVSVTDGVGNSSSSEWDSVGRCVSVTQPGGLVVHMNYDGGTAAGPFSQQVTADVDGDGKQDVLCASLSRCGETVFTEDSYGYRTSFTRDSLGRTRLCQCPDGTHVEVTYDSLGRASDYHRRNGQLTHADFNLRGQVTSVSHSQLPAGVLPVAPKSFVYNGMGDCISCTQGSSVVQCTYDSLGNPLSETSGGHTVTCTYDQRGRTGITYPDGRRYAESRDALGFLQSVSTLTAVGVPISPPVVVFQYAGDRVWRSTQANGVVTTYNYRGDGPPGGADLSFDTCTEIVVTNSLIAHELAHVVQQRNGAQHVVSRQTLFTESPQGPGRMQNFTRDAMGRITGCFTRRREALGGPPLPELAVSYTLGKEGRRIQEVRNGVVGNYTQDSALPPGDQQMDQYSSWPGGGIAWGDDGNVHSMERGSTGTDSYQYDAEGRVTAVTRSSTAGTLTLVAYVYDAIGRRVSSTTGGGGGLPPVTTEFVYDGDECIQEWSDDGSGTGTTSPAVTFACAEGIKYGIITRNGTIYYPVPNAAFKGRHIGSPIRGGNREASLGRVGFRTCSCPPGYFYSSARNKVEHWGDPHENVDGFVCPGGGRVWPTAGYWSMVTDSAAAVTDRFDCDDAGTPVFLNAAGLPTGASSATVPIRWCAPECMWEPSIRMIVCPAGLYSPDLGMTVSQAQDHNSSRSNKSSN</sequence>
<evidence type="ECO:0000313" key="3">
    <source>
        <dbReference type="Proteomes" id="UP001371305"/>
    </source>
</evidence>
<accession>A0ABU9AXY6</accession>
<dbReference type="Pfam" id="PF05593">
    <property type="entry name" value="RHS_repeat"/>
    <property type="match status" value="3"/>
</dbReference>
<dbReference type="InterPro" id="IPR050708">
    <property type="entry name" value="T6SS_VgrG/RHS"/>
</dbReference>
<organism evidence="2 3">
    <name type="scientific">Luteolibacter soli</name>
    <dbReference type="NCBI Taxonomy" id="3135280"/>
    <lineage>
        <taxon>Bacteria</taxon>
        <taxon>Pseudomonadati</taxon>
        <taxon>Verrucomicrobiota</taxon>
        <taxon>Verrucomicrobiia</taxon>
        <taxon>Verrucomicrobiales</taxon>
        <taxon>Verrucomicrobiaceae</taxon>
        <taxon>Luteolibacter</taxon>
    </lineage>
</organism>
<dbReference type="RefSeq" id="WP_341405644.1">
    <property type="nucleotide sequence ID" value="NZ_JBBUKT010000005.1"/>
</dbReference>
<dbReference type="Gene3D" id="2.180.10.10">
    <property type="entry name" value="RHS repeat-associated core"/>
    <property type="match status" value="3"/>
</dbReference>
<reference evidence="2 3" key="1">
    <citation type="submission" date="2024-04" db="EMBL/GenBank/DDBJ databases">
        <title>Luteolibacter sp. isolated from soil.</title>
        <authorList>
            <person name="An J."/>
        </authorList>
    </citation>
    <scope>NUCLEOTIDE SEQUENCE [LARGE SCALE GENOMIC DNA]</scope>
    <source>
        <strain evidence="2 3">Y139</strain>
    </source>
</reference>
<protein>
    <submittedName>
        <fullName evidence="2">Uncharacterized protein</fullName>
    </submittedName>
</protein>
<evidence type="ECO:0000313" key="2">
    <source>
        <dbReference type="EMBL" id="MEK7951887.1"/>
    </source>
</evidence>
<gene>
    <name evidence="2" type="ORF">WKV53_15335</name>
</gene>
<feature type="chain" id="PRO_5047299866" evidence="1">
    <location>
        <begin position="21"/>
        <end position="2099"/>
    </location>
</feature>
<dbReference type="EMBL" id="JBBUKT010000005">
    <property type="protein sequence ID" value="MEK7951887.1"/>
    <property type="molecule type" value="Genomic_DNA"/>
</dbReference>
<dbReference type="PANTHER" id="PTHR32305:SF15">
    <property type="entry name" value="PROTEIN RHSA-RELATED"/>
    <property type="match status" value="1"/>
</dbReference>
<proteinExistence type="predicted"/>
<keyword evidence="3" id="KW-1185">Reference proteome</keyword>
<dbReference type="NCBIfam" id="TIGR01643">
    <property type="entry name" value="YD_repeat_2x"/>
    <property type="match status" value="1"/>
</dbReference>
<dbReference type="PANTHER" id="PTHR32305">
    <property type="match status" value="1"/>
</dbReference>